<gene>
    <name evidence="2" type="ORF">TUM4438_34810</name>
</gene>
<name>A0ABQ4PNF5_9GAMM</name>
<dbReference type="InterPro" id="IPR012902">
    <property type="entry name" value="N_methyl_site"/>
</dbReference>
<protein>
    <recommendedName>
        <fullName evidence="4">Prepilin-type N-terminal cleavage/methylation domain-containing protein</fullName>
    </recommendedName>
</protein>
<dbReference type="NCBIfam" id="TIGR02532">
    <property type="entry name" value="IV_pilin_GFxxxE"/>
    <property type="match status" value="1"/>
</dbReference>
<keyword evidence="1" id="KW-1133">Transmembrane helix</keyword>
<accession>A0ABQ4PNF5</accession>
<keyword evidence="1" id="KW-0472">Membrane</keyword>
<feature type="transmembrane region" description="Helical" evidence="1">
    <location>
        <begin position="12"/>
        <end position="33"/>
    </location>
</feature>
<dbReference type="RefSeq" id="WP_220782452.1">
    <property type="nucleotide sequence ID" value="NZ_BPEY01000078.1"/>
</dbReference>
<keyword evidence="1" id="KW-0812">Transmembrane</keyword>
<proteinExistence type="predicted"/>
<dbReference type="Proteomes" id="UP000887104">
    <property type="component" value="Unassembled WGS sequence"/>
</dbReference>
<reference evidence="2" key="1">
    <citation type="submission" date="2021-05" db="EMBL/GenBank/DDBJ databases">
        <title>Molecular characterization for Shewanella algae harboring chromosomal blaOXA-55-like strains isolated from clinical and environment sample.</title>
        <authorList>
            <person name="Ohama Y."/>
            <person name="Aoki K."/>
            <person name="Harada S."/>
            <person name="Moriya K."/>
            <person name="Ishii Y."/>
            <person name="Tateda K."/>
        </authorList>
    </citation>
    <scope>NUCLEOTIDE SEQUENCE</scope>
    <source>
        <strain evidence="2">JCM 11563</strain>
    </source>
</reference>
<evidence type="ECO:0000313" key="2">
    <source>
        <dbReference type="EMBL" id="GIU50000.1"/>
    </source>
</evidence>
<dbReference type="Pfam" id="PF07963">
    <property type="entry name" value="N_methyl"/>
    <property type="match status" value="1"/>
</dbReference>
<sequence>MKQLKKQQNGFSLVEVIIAMFISSVALLALAAGQLKSLQYANNSFQYTVALIQANNAVERVWADACDLQHGAKAFNQAYIDNTLAPDITGYSMALIGTAANAFNNNFTINISWTDERVNNPNQGINDNQININAAFPQLPSTCNAP</sequence>
<evidence type="ECO:0008006" key="4">
    <source>
        <dbReference type="Google" id="ProtNLM"/>
    </source>
</evidence>
<keyword evidence="3" id="KW-1185">Reference proteome</keyword>
<comment type="caution">
    <text evidence="2">The sequence shown here is derived from an EMBL/GenBank/DDBJ whole genome shotgun (WGS) entry which is preliminary data.</text>
</comment>
<dbReference type="EMBL" id="BPEY01000078">
    <property type="protein sequence ID" value="GIU50000.1"/>
    <property type="molecule type" value="Genomic_DNA"/>
</dbReference>
<evidence type="ECO:0000256" key="1">
    <source>
        <dbReference type="SAM" id="Phobius"/>
    </source>
</evidence>
<evidence type="ECO:0000313" key="3">
    <source>
        <dbReference type="Proteomes" id="UP000887104"/>
    </source>
</evidence>
<organism evidence="2 3">
    <name type="scientific">Shewanella sairae</name>
    <dbReference type="NCBI Taxonomy" id="190310"/>
    <lineage>
        <taxon>Bacteria</taxon>
        <taxon>Pseudomonadati</taxon>
        <taxon>Pseudomonadota</taxon>
        <taxon>Gammaproteobacteria</taxon>
        <taxon>Alteromonadales</taxon>
        <taxon>Shewanellaceae</taxon>
        <taxon>Shewanella</taxon>
    </lineage>
</organism>